<sequence length="107" mass="12046">MQDESSASSSLVVGETVKSLKKQKAYEELTLLCALFSNSNVHIICKGQCSDCCILASVNKSNNIKKCFICGTKGNYKWNKVMKDYLQRTDNDQRVNHLHQIFDGKPL</sequence>
<gene>
    <name evidence="1" type="ORF">DCAR_0626068</name>
</gene>
<dbReference type="Proteomes" id="UP000077755">
    <property type="component" value="Chromosome 6"/>
</dbReference>
<accession>A0A164WV05</accession>
<reference evidence="1" key="1">
    <citation type="journal article" date="2016" name="Nat. Genet.">
        <title>A high-quality carrot genome assembly provides new insights into carotenoid accumulation and asterid genome evolution.</title>
        <authorList>
            <person name="Iorizzo M."/>
            <person name="Ellison S."/>
            <person name="Senalik D."/>
            <person name="Zeng P."/>
            <person name="Satapoomin P."/>
            <person name="Huang J."/>
            <person name="Bowman M."/>
            <person name="Iovene M."/>
            <person name="Sanseverino W."/>
            <person name="Cavagnaro P."/>
            <person name="Yildiz M."/>
            <person name="Macko-Podgorni A."/>
            <person name="Moranska E."/>
            <person name="Grzebelus E."/>
            <person name="Grzebelus D."/>
            <person name="Ashrafi H."/>
            <person name="Zheng Z."/>
            <person name="Cheng S."/>
            <person name="Spooner D."/>
            <person name="Van Deynze A."/>
            <person name="Simon P."/>
        </authorList>
    </citation>
    <scope>NUCLEOTIDE SEQUENCE</scope>
    <source>
        <tissue evidence="1">Leaf</tissue>
    </source>
</reference>
<proteinExistence type="predicted"/>
<dbReference type="Gramene" id="KZM92291">
    <property type="protein sequence ID" value="KZM92291"/>
    <property type="gene ID" value="DCAR_020344"/>
</dbReference>
<protein>
    <submittedName>
        <fullName evidence="1">Uncharacterized protein</fullName>
    </submittedName>
</protein>
<name>A0A164WV05_DAUCS</name>
<evidence type="ECO:0000313" key="2">
    <source>
        <dbReference type="Proteomes" id="UP000077755"/>
    </source>
</evidence>
<dbReference type="AlphaFoldDB" id="A0A164WV05"/>
<organism evidence="1 2">
    <name type="scientific">Daucus carota subsp. sativus</name>
    <name type="common">Carrot</name>
    <dbReference type="NCBI Taxonomy" id="79200"/>
    <lineage>
        <taxon>Eukaryota</taxon>
        <taxon>Viridiplantae</taxon>
        <taxon>Streptophyta</taxon>
        <taxon>Embryophyta</taxon>
        <taxon>Tracheophyta</taxon>
        <taxon>Spermatophyta</taxon>
        <taxon>Magnoliopsida</taxon>
        <taxon>eudicotyledons</taxon>
        <taxon>Gunneridae</taxon>
        <taxon>Pentapetalae</taxon>
        <taxon>asterids</taxon>
        <taxon>campanulids</taxon>
        <taxon>Apiales</taxon>
        <taxon>Apiaceae</taxon>
        <taxon>Apioideae</taxon>
        <taxon>Scandiceae</taxon>
        <taxon>Daucinae</taxon>
        <taxon>Daucus</taxon>
        <taxon>Daucus sect. Daucus</taxon>
    </lineage>
</organism>
<dbReference type="EMBL" id="CP093348">
    <property type="protein sequence ID" value="WOH06640.1"/>
    <property type="molecule type" value="Genomic_DNA"/>
</dbReference>
<keyword evidence="2" id="KW-1185">Reference proteome</keyword>
<reference evidence="1" key="2">
    <citation type="submission" date="2022-03" db="EMBL/GenBank/DDBJ databases">
        <title>Draft title - Genomic analysis of global carrot germplasm unveils the trajectory of domestication and the origin of high carotenoid orange carrot.</title>
        <authorList>
            <person name="Iorizzo M."/>
            <person name="Ellison S."/>
            <person name="Senalik D."/>
            <person name="Macko-Podgorni A."/>
            <person name="Grzebelus D."/>
            <person name="Bostan H."/>
            <person name="Rolling W."/>
            <person name="Curaba J."/>
            <person name="Simon P."/>
        </authorList>
    </citation>
    <scope>NUCLEOTIDE SEQUENCE</scope>
    <source>
        <tissue evidence="1">Leaf</tissue>
    </source>
</reference>
<evidence type="ECO:0000313" key="1">
    <source>
        <dbReference type="EMBL" id="WOH06640.1"/>
    </source>
</evidence>